<accession>A0A1B1AK44</accession>
<evidence type="ECO:0000313" key="1">
    <source>
        <dbReference type="EMBL" id="ANP46939.1"/>
    </source>
</evidence>
<protein>
    <submittedName>
        <fullName evidence="1">Uncharacterized protein</fullName>
    </submittedName>
</protein>
<reference evidence="1 2" key="1">
    <citation type="submission" date="2015-11" db="EMBL/GenBank/DDBJ databases">
        <title>Whole-Genome Sequence of Candidatus Oderbacter manganicum from the National Park Lower Oder Valley, Germany.</title>
        <authorList>
            <person name="Braun B."/>
            <person name="Liere K."/>
            <person name="Szewzyk U."/>
        </authorList>
    </citation>
    <scope>NUCLEOTIDE SEQUENCE [LARGE SCALE GENOMIC DNA]</scope>
    <source>
        <strain evidence="1 2">OTSz_A_272</strain>
    </source>
</reference>
<dbReference type="EMBL" id="CP013244">
    <property type="protein sequence ID" value="ANP46939.1"/>
    <property type="molecule type" value="Genomic_DNA"/>
</dbReference>
<organism evidence="1 2">
    <name type="scientific">Candidatus Viadribacter manganicus</name>
    <dbReference type="NCBI Taxonomy" id="1759059"/>
    <lineage>
        <taxon>Bacteria</taxon>
        <taxon>Pseudomonadati</taxon>
        <taxon>Pseudomonadota</taxon>
        <taxon>Alphaproteobacteria</taxon>
        <taxon>Hyphomonadales</taxon>
        <taxon>Hyphomonadaceae</taxon>
        <taxon>Candidatus Viadribacter</taxon>
    </lineage>
</organism>
<name>A0A1B1AK44_9PROT</name>
<dbReference type="Proteomes" id="UP000092498">
    <property type="component" value="Chromosome"/>
</dbReference>
<proteinExistence type="predicted"/>
<dbReference type="AlphaFoldDB" id="A0A1B1AK44"/>
<gene>
    <name evidence="1" type="ORF">ATE48_13940</name>
</gene>
<dbReference type="InParanoid" id="A0A1B1AK44"/>
<keyword evidence="2" id="KW-1185">Reference proteome</keyword>
<dbReference type="KEGG" id="cbot:ATE48_13940"/>
<sequence>MKQLRIIIIHEGDAEGFGAGSPDLLDFFLVAPTVAVLEAALPAALQAFCKEPVGFTIITRPPGH</sequence>
<dbReference type="RefSeq" id="WP_066772492.1">
    <property type="nucleotide sequence ID" value="NZ_CP013244.1"/>
</dbReference>
<evidence type="ECO:0000313" key="2">
    <source>
        <dbReference type="Proteomes" id="UP000092498"/>
    </source>
</evidence>